<accession>A0A2P7EFR2</accession>
<sequence>MKFPWLQRWNFIERAKLERQLWDAFERGESIEALVEQCQDEFTKEVWTSTAASIRKIERVMRDQQQP</sequence>
<dbReference type="AlphaFoldDB" id="A0A2P7EFR2"/>
<evidence type="ECO:0000313" key="1">
    <source>
        <dbReference type="EMBL" id="PSI02030.1"/>
    </source>
</evidence>
<proteinExistence type="predicted"/>
<dbReference type="Proteomes" id="UP000240206">
    <property type="component" value="Unassembled WGS sequence"/>
</dbReference>
<protein>
    <submittedName>
        <fullName evidence="1">Uncharacterized protein</fullName>
    </submittedName>
</protein>
<comment type="caution">
    <text evidence="1">The sequence shown here is derived from an EMBL/GenBank/DDBJ whole genome shotgun (WGS) entry which is preliminary data.</text>
</comment>
<organism evidence="1 2">
    <name type="scientific">Synechococcus lacustris str. Tous</name>
    <dbReference type="NCBI Taxonomy" id="1910958"/>
    <lineage>
        <taxon>Bacteria</taxon>
        <taxon>Bacillati</taxon>
        <taxon>Cyanobacteriota</taxon>
        <taxon>Cyanophyceae</taxon>
        <taxon>Synechococcales</taxon>
        <taxon>Synechococcaceae</taxon>
        <taxon>Synechococcus</taxon>
    </lineage>
</organism>
<evidence type="ECO:0000313" key="2">
    <source>
        <dbReference type="Proteomes" id="UP000240206"/>
    </source>
</evidence>
<gene>
    <name evidence="1" type="ORF">C7K08_04975</name>
</gene>
<dbReference type="EMBL" id="PXVC01000014">
    <property type="protein sequence ID" value="PSI02030.1"/>
    <property type="molecule type" value="Genomic_DNA"/>
</dbReference>
<keyword evidence="2" id="KW-1185">Reference proteome</keyword>
<reference evidence="2" key="1">
    <citation type="submission" date="2018-03" db="EMBL/GenBank/DDBJ databases">
        <title>Ecological and genomic features of two cosmopolitan and abundant freshwater picocyanobacteria.</title>
        <authorList>
            <person name="Cabello-Yeves P.J."/>
            <person name="Picazo A."/>
            <person name="Camacho A."/>
            <person name="Callieri C."/>
            <person name="Rosselli R."/>
            <person name="Roda-Garcia J."/>
            <person name="Coutinho F.H."/>
            <person name="Rodriguez-Valera F."/>
        </authorList>
    </citation>
    <scope>NUCLEOTIDE SEQUENCE [LARGE SCALE GENOMIC DNA]</scope>
    <source>
        <strain evidence="2">Tous</strain>
    </source>
</reference>
<name>A0A2P7EFR2_9SYNE</name>
<dbReference type="RefSeq" id="WP_106499567.1">
    <property type="nucleotide sequence ID" value="NZ_PXVC01000014.1"/>
</dbReference>